<feature type="compositionally biased region" description="Polar residues" evidence="1">
    <location>
        <begin position="118"/>
        <end position="127"/>
    </location>
</feature>
<evidence type="ECO:0000259" key="2">
    <source>
        <dbReference type="SMART" id="SM00382"/>
    </source>
</evidence>
<feature type="region of interest" description="Disordered" evidence="1">
    <location>
        <begin position="105"/>
        <end position="134"/>
    </location>
</feature>
<accession>A0A7K3LVK1</accession>
<dbReference type="EMBL" id="JAADZU010000110">
    <property type="protein sequence ID" value="NDK92274.1"/>
    <property type="molecule type" value="Genomic_DNA"/>
</dbReference>
<dbReference type="RefSeq" id="WP_059039531.1">
    <property type="nucleotide sequence ID" value="NZ_JAADZU010000110.1"/>
</dbReference>
<dbReference type="Pfam" id="PF07728">
    <property type="entry name" value="AAA_5"/>
    <property type="match status" value="1"/>
</dbReference>
<gene>
    <name evidence="3" type="ORF">GYA93_22330</name>
</gene>
<dbReference type="PANTHER" id="PTHR37291:SF1">
    <property type="entry name" value="TYPE IV METHYL-DIRECTED RESTRICTION ENZYME ECOKMCRB SUBUNIT"/>
    <property type="match status" value="1"/>
</dbReference>
<evidence type="ECO:0000313" key="4">
    <source>
        <dbReference type="Proteomes" id="UP000466307"/>
    </source>
</evidence>
<dbReference type="GO" id="GO:0016887">
    <property type="term" value="F:ATP hydrolysis activity"/>
    <property type="evidence" value="ECO:0007669"/>
    <property type="project" value="InterPro"/>
</dbReference>
<proteinExistence type="predicted"/>
<evidence type="ECO:0000313" key="3">
    <source>
        <dbReference type="EMBL" id="NDK92274.1"/>
    </source>
</evidence>
<dbReference type="PANTHER" id="PTHR37291">
    <property type="entry name" value="5-METHYLCYTOSINE-SPECIFIC RESTRICTION ENZYME B"/>
    <property type="match status" value="1"/>
</dbReference>
<dbReference type="CDD" id="cd00009">
    <property type="entry name" value="AAA"/>
    <property type="match status" value="1"/>
</dbReference>
<dbReference type="Gene3D" id="3.40.50.300">
    <property type="entry name" value="P-loop containing nucleotide triphosphate hydrolases"/>
    <property type="match status" value="1"/>
</dbReference>
<sequence>MSTLLARTGNDLPIRAAATVQAQERLSRRDPISESATPGEHYLAYVSRIEDLQFAMVDHSDIEVTRLQVSVIADNLVRLETAETDWNSATCNAFDAWRAGKKVAPPDDFDDASPADDTSLTAPTSPVESDHTRISREQLETTLSIHSDAGRVWLDDTLEMLDEKRQMILEGPPGTGKTFIARAIAHHLAGREATALVQFHPGTAYEDFVQGLRPDPSEPGRFAITDGPLIRFAEDAGTRPEVPHVLIIDEINRANLPAVFGELYFLLEYRDEPVTMTYGRQFQLPPNLLIIGTMNTADRSITAVDAALRRRFVFREVRPGEPPLDDILPHWLARYAPTLTWLNDLLLLANQRIRDRDQAIGPSHFLRTDLTEKHARRAWNHTVLPTLTEYFYGQQHRLAELDFDALKSAVTESDADADAD</sequence>
<feature type="domain" description="AAA+ ATPase" evidence="2">
    <location>
        <begin position="163"/>
        <end position="322"/>
    </location>
</feature>
<comment type="caution">
    <text evidence="3">The sequence shown here is derived from an EMBL/GenBank/DDBJ whole genome shotgun (WGS) entry which is preliminary data.</text>
</comment>
<dbReference type="InterPro" id="IPR003593">
    <property type="entry name" value="AAA+_ATPase"/>
</dbReference>
<organism evidence="3 4">
    <name type="scientific">Gordonia desulfuricans</name>
    <dbReference type="NCBI Taxonomy" id="89051"/>
    <lineage>
        <taxon>Bacteria</taxon>
        <taxon>Bacillati</taxon>
        <taxon>Actinomycetota</taxon>
        <taxon>Actinomycetes</taxon>
        <taxon>Mycobacteriales</taxon>
        <taxon>Gordoniaceae</taxon>
        <taxon>Gordonia</taxon>
    </lineage>
</organism>
<dbReference type="InterPro" id="IPR011704">
    <property type="entry name" value="ATPase_dyneun-rel_AAA"/>
</dbReference>
<evidence type="ECO:0000256" key="1">
    <source>
        <dbReference type="SAM" id="MobiDB-lite"/>
    </source>
</evidence>
<dbReference type="SUPFAM" id="SSF52540">
    <property type="entry name" value="P-loop containing nucleoside triphosphate hydrolases"/>
    <property type="match status" value="1"/>
</dbReference>
<protein>
    <submittedName>
        <fullName evidence="3">AAA domain-containing protein</fullName>
    </submittedName>
</protein>
<reference evidence="3 4" key="1">
    <citation type="submission" date="2020-01" db="EMBL/GenBank/DDBJ databases">
        <title>Investigation of new actinobacteria for the biodesulphurisation of diesel fuel.</title>
        <authorList>
            <person name="Athi Narayanan S.M."/>
        </authorList>
    </citation>
    <scope>NUCLEOTIDE SEQUENCE [LARGE SCALE GENOMIC DNA]</scope>
    <source>
        <strain evidence="3 4">213E</strain>
    </source>
</reference>
<dbReference type="InterPro" id="IPR027417">
    <property type="entry name" value="P-loop_NTPase"/>
</dbReference>
<dbReference type="SMART" id="SM00382">
    <property type="entry name" value="AAA"/>
    <property type="match status" value="1"/>
</dbReference>
<dbReference type="InterPro" id="IPR052934">
    <property type="entry name" value="Methyl-DNA_Rec/Restrict_Enz"/>
</dbReference>
<keyword evidence="4" id="KW-1185">Reference proteome</keyword>
<dbReference type="AlphaFoldDB" id="A0A7K3LVK1"/>
<name>A0A7K3LVK1_9ACTN</name>
<dbReference type="GO" id="GO:0005524">
    <property type="term" value="F:ATP binding"/>
    <property type="evidence" value="ECO:0007669"/>
    <property type="project" value="InterPro"/>
</dbReference>
<dbReference type="Proteomes" id="UP000466307">
    <property type="component" value="Unassembled WGS sequence"/>
</dbReference>